<dbReference type="AlphaFoldDB" id="A0A8X6X178"/>
<evidence type="ECO:0000313" key="2">
    <source>
        <dbReference type="Proteomes" id="UP000886998"/>
    </source>
</evidence>
<dbReference type="Proteomes" id="UP000886998">
    <property type="component" value="Unassembled WGS sequence"/>
</dbReference>
<gene>
    <name evidence="1" type="ORF">TNIN_445591</name>
</gene>
<comment type="caution">
    <text evidence="1">The sequence shown here is derived from an EMBL/GenBank/DDBJ whole genome shotgun (WGS) entry which is preliminary data.</text>
</comment>
<keyword evidence="2" id="KW-1185">Reference proteome</keyword>
<reference evidence="1" key="1">
    <citation type="submission" date="2020-08" db="EMBL/GenBank/DDBJ databases">
        <title>Multicomponent nature underlies the extraordinary mechanical properties of spider dragline silk.</title>
        <authorList>
            <person name="Kono N."/>
            <person name="Nakamura H."/>
            <person name="Mori M."/>
            <person name="Yoshida Y."/>
            <person name="Ohtoshi R."/>
            <person name="Malay A.D."/>
            <person name="Moran D.A.P."/>
            <person name="Tomita M."/>
            <person name="Numata K."/>
            <person name="Arakawa K."/>
        </authorList>
    </citation>
    <scope>NUCLEOTIDE SEQUENCE</scope>
</reference>
<protein>
    <submittedName>
        <fullName evidence="1">Uncharacterized protein</fullName>
    </submittedName>
</protein>
<proteinExistence type="predicted"/>
<evidence type="ECO:0000313" key="1">
    <source>
        <dbReference type="EMBL" id="GFY44046.1"/>
    </source>
</evidence>
<name>A0A8X6X178_9ARAC</name>
<accession>A0A8X6X178</accession>
<sequence length="116" mass="12335">MLCLPDKTADFKKEEGATSALGRLTEPGYETSTNALSNTLARLASERQHVTGTFMGGVLTISSKNSILTATYQNKVVKKFHGNGPTITTEGDGPLHLREATSSLMGFSPTGDSCIR</sequence>
<dbReference type="EMBL" id="BMAV01004016">
    <property type="protein sequence ID" value="GFY44046.1"/>
    <property type="molecule type" value="Genomic_DNA"/>
</dbReference>
<organism evidence="1 2">
    <name type="scientific">Trichonephila inaurata madagascariensis</name>
    <dbReference type="NCBI Taxonomy" id="2747483"/>
    <lineage>
        <taxon>Eukaryota</taxon>
        <taxon>Metazoa</taxon>
        <taxon>Ecdysozoa</taxon>
        <taxon>Arthropoda</taxon>
        <taxon>Chelicerata</taxon>
        <taxon>Arachnida</taxon>
        <taxon>Araneae</taxon>
        <taxon>Araneomorphae</taxon>
        <taxon>Entelegynae</taxon>
        <taxon>Araneoidea</taxon>
        <taxon>Nephilidae</taxon>
        <taxon>Trichonephila</taxon>
        <taxon>Trichonephila inaurata</taxon>
    </lineage>
</organism>